<protein>
    <submittedName>
        <fullName evidence="1">Uncharacterized protein</fullName>
    </submittedName>
</protein>
<proteinExistence type="predicted"/>
<dbReference type="EMBL" id="JAQQWK010000009">
    <property type="protein sequence ID" value="KAK8035471.1"/>
    <property type="molecule type" value="Genomic_DNA"/>
</dbReference>
<accession>A0ABR1SME3</accession>
<gene>
    <name evidence="1" type="ORF">PG993_010466</name>
</gene>
<sequence length="162" mass="18661">MAAPSGYTPEFPSTFPPTDKLRDFIPSFFQLSDDATKNEEWVGYFYPDATVIMGEDEAQGTESEYLRRESSYNRAVGIRRRLCPMAIAHELTSPRCQGFVNFEAGSSREPDEEGERNFMLKGEVEYRLKTGETKAARWTAYAKVKEDHDRIRFAYYKVEIQA</sequence>
<keyword evidence="2" id="KW-1185">Reference proteome</keyword>
<organism evidence="1 2">
    <name type="scientific">Apiospora rasikravindrae</name>
    <dbReference type="NCBI Taxonomy" id="990691"/>
    <lineage>
        <taxon>Eukaryota</taxon>
        <taxon>Fungi</taxon>
        <taxon>Dikarya</taxon>
        <taxon>Ascomycota</taxon>
        <taxon>Pezizomycotina</taxon>
        <taxon>Sordariomycetes</taxon>
        <taxon>Xylariomycetidae</taxon>
        <taxon>Amphisphaeriales</taxon>
        <taxon>Apiosporaceae</taxon>
        <taxon>Apiospora</taxon>
    </lineage>
</organism>
<evidence type="ECO:0000313" key="1">
    <source>
        <dbReference type="EMBL" id="KAK8035471.1"/>
    </source>
</evidence>
<comment type="caution">
    <text evidence="1">The sequence shown here is derived from an EMBL/GenBank/DDBJ whole genome shotgun (WGS) entry which is preliminary data.</text>
</comment>
<name>A0ABR1SME3_9PEZI</name>
<dbReference type="PANTHER" id="PTHR39401">
    <property type="entry name" value="SNOAL-LIKE DOMAIN-CONTAINING PROTEIN"/>
    <property type="match status" value="1"/>
</dbReference>
<dbReference type="PANTHER" id="PTHR39401:SF1">
    <property type="entry name" value="SNOAL-LIKE DOMAIN-CONTAINING PROTEIN"/>
    <property type="match status" value="1"/>
</dbReference>
<evidence type="ECO:0000313" key="2">
    <source>
        <dbReference type="Proteomes" id="UP001444661"/>
    </source>
</evidence>
<reference evidence="1 2" key="1">
    <citation type="submission" date="2023-01" db="EMBL/GenBank/DDBJ databases">
        <title>Analysis of 21 Apiospora genomes using comparative genomics revels a genus with tremendous synthesis potential of carbohydrate active enzymes and secondary metabolites.</title>
        <authorList>
            <person name="Sorensen T."/>
        </authorList>
    </citation>
    <scope>NUCLEOTIDE SEQUENCE [LARGE SCALE GENOMIC DNA]</scope>
    <source>
        <strain evidence="1 2">CBS 33761</strain>
    </source>
</reference>
<dbReference type="Proteomes" id="UP001444661">
    <property type="component" value="Unassembled WGS sequence"/>
</dbReference>